<organism evidence="2 3">
    <name type="scientific">Trametes pubescens</name>
    <name type="common">White-rot fungus</name>
    <dbReference type="NCBI Taxonomy" id="154538"/>
    <lineage>
        <taxon>Eukaryota</taxon>
        <taxon>Fungi</taxon>
        <taxon>Dikarya</taxon>
        <taxon>Basidiomycota</taxon>
        <taxon>Agaricomycotina</taxon>
        <taxon>Agaricomycetes</taxon>
        <taxon>Polyporales</taxon>
        <taxon>Polyporaceae</taxon>
        <taxon>Trametes</taxon>
    </lineage>
</organism>
<gene>
    <name evidence="2" type="ORF">TRAPUB_1347</name>
</gene>
<evidence type="ECO:0000313" key="2">
    <source>
        <dbReference type="EMBL" id="OJT07755.1"/>
    </source>
</evidence>
<keyword evidence="1" id="KW-1133">Transmembrane helix</keyword>
<dbReference type="AlphaFoldDB" id="A0A1M2VJH7"/>
<keyword evidence="1" id="KW-0812">Transmembrane</keyword>
<protein>
    <submittedName>
        <fullName evidence="2">Uncharacterized protein</fullName>
    </submittedName>
</protein>
<evidence type="ECO:0000313" key="3">
    <source>
        <dbReference type="Proteomes" id="UP000184267"/>
    </source>
</evidence>
<name>A0A1M2VJH7_TRAPU</name>
<comment type="caution">
    <text evidence="2">The sequence shown here is derived from an EMBL/GenBank/DDBJ whole genome shotgun (WGS) entry which is preliminary data.</text>
</comment>
<keyword evidence="3" id="KW-1185">Reference proteome</keyword>
<sequence length="121" mass="13229">MPSQFCKVWTIVQSYVTIFSYISIHGTPLCSLRKSYFSRSCARCLPLSAIVAWRLYAILRGKAWVAWTLWIAGFLNFAISAGITTASLIPTIGASANHIPASAPNLTSAQPIFVLFTTRAS</sequence>
<feature type="transmembrane region" description="Helical" evidence="1">
    <location>
        <begin position="65"/>
        <end position="89"/>
    </location>
</feature>
<keyword evidence="1" id="KW-0472">Membrane</keyword>
<dbReference type="OrthoDB" id="2638860at2759"/>
<reference evidence="2 3" key="1">
    <citation type="submission" date="2016-10" db="EMBL/GenBank/DDBJ databases">
        <title>Genome sequence of the basidiomycete white-rot fungus Trametes pubescens.</title>
        <authorList>
            <person name="Makela M.R."/>
            <person name="Granchi Z."/>
            <person name="Peng M."/>
            <person name="De Vries R.P."/>
            <person name="Grigoriev I."/>
            <person name="Riley R."/>
            <person name="Hilden K."/>
        </authorList>
    </citation>
    <scope>NUCLEOTIDE SEQUENCE [LARGE SCALE GENOMIC DNA]</scope>
    <source>
        <strain evidence="2 3">FBCC735</strain>
    </source>
</reference>
<accession>A0A1M2VJH7</accession>
<dbReference type="Proteomes" id="UP000184267">
    <property type="component" value="Unassembled WGS sequence"/>
</dbReference>
<evidence type="ECO:0000256" key="1">
    <source>
        <dbReference type="SAM" id="Phobius"/>
    </source>
</evidence>
<proteinExistence type="predicted"/>
<dbReference type="STRING" id="154538.A0A1M2VJH7"/>
<dbReference type="EMBL" id="MNAD01001129">
    <property type="protein sequence ID" value="OJT07755.1"/>
    <property type="molecule type" value="Genomic_DNA"/>
</dbReference>